<accession>A0A1G6E227</accession>
<name>A0A1G6E227_9BACT</name>
<evidence type="ECO:0000313" key="2">
    <source>
        <dbReference type="Proteomes" id="UP000198771"/>
    </source>
</evidence>
<dbReference type="AlphaFoldDB" id="A0A1G6E227"/>
<dbReference type="Proteomes" id="UP000198771">
    <property type="component" value="Unassembled WGS sequence"/>
</dbReference>
<reference evidence="1 2" key="1">
    <citation type="submission" date="2016-10" db="EMBL/GenBank/DDBJ databases">
        <authorList>
            <person name="de Groot N.N."/>
        </authorList>
    </citation>
    <scope>NUCLEOTIDE SEQUENCE [LARGE SCALE GENOMIC DNA]</scope>
    <source>
        <strain evidence="1 2">ASO4-2</strain>
    </source>
</reference>
<keyword evidence="2" id="KW-1185">Reference proteome</keyword>
<evidence type="ECO:0000313" key="1">
    <source>
        <dbReference type="EMBL" id="SDB51499.1"/>
    </source>
</evidence>
<protein>
    <submittedName>
        <fullName evidence="1">Uncharacterized protein</fullName>
    </submittedName>
</protein>
<sequence>MAWMSAFAGMTCLESYLMEVIPAKAGIQLQSNSQAVTELFKLQHSQLLCLDRR</sequence>
<organism evidence="1 2">
    <name type="scientific">Desulfonatronum thiosulfatophilum</name>
    <dbReference type="NCBI Taxonomy" id="617002"/>
    <lineage>
        <taxon>Bacteria</taxon>
        <taxon>Pseudomonadati</taxon>
        <taxon>Thermodesulfobacteriota</taxon>
        <taxon>Desulfovibrionia</taxon>
        <taxon>Desulfovibrionales</taxon>
        <taxon>Desulfonatronaceae</taxon>
        <taxon>Desulfonatronum</taxon>
    </lineage>
</organism>
<gene>
    <name evidence="1" type="ORF">SAMN05660653_02549</name>
</gene>
<proteinExistence type="predicted"/>
<dbReference type="EMBL" id="FMXO01000015">
    <property type="protein sequence ID" value="SDB51499.1"/>
    <property type="molecule type" value="Genomic_DNA"/>
</dbReference>